<evidence type="ECO:0000313" key="5">
    <source>
        <dbReference type="EMBL" id="GGL88814.1"/>
    </source>
</evidence>
<dbReference type="GO" id="GO:0030973">
    <property type="term" value="F:molybdate ion binding"/>
    <property type="evidence" value="ECO:0007669"/>
    <property type="project" value="TreeGrafter"/>
</dbReference>
<feature type="compositionally biased region" description="Low complexity" evidence="4">
    <location>
        <begin position="80"/>
        <end position="98"/>
    </location>
</feature>
<proteinExistence type="inferred from homology"/>
<dbReference type="AlphaFoldDB" id="A0A917SMU6"/>
<dbReference type="PANTHER" id="PTHR30632:SF0">
    <property type="entry name" value="SULFATE-BINDING PROTEIN"/>
    <property type="match status" value="1"/>
</dbReference>
<dbReference type="GO" id="GO:0015689">
    <property type="term" value="P:molybdate ion transport"/>
    <property type="evidence" value="ECO:0007669"/>
    <property type="project" value="InterPro"/>
</dbReference>
<feature type="compositionally biased region" description="Basic residues" evidence="4">
    <location>
        <begin position="1"/>
        <end position="24"/>
    </location>
</feature>
<dbReference type="Pfam" id="PF13531">
    <property type="entry name" value="SBP_bac_11"/>
    <property type="match status" value="1"/>
</dbReference>
<dbReference type="EMBL" id="BMNA01000001">
    <property type="protein sequence ID" value="GGL88814.1"/>
    <property type="molecule type" value="Genomic_DNA"/>
</dbReference>
<dbReference type="InterPro" id="IPR005950">
    <property type="entry name" value="ModA"/>
</dbReference>
<dbReference type="SUPFAM" id="SSF53850">
    <property type="entry name" value="Periplasmic binding protein-like II"/>
    <property type="match status" value="1"/>
</dbReference>
<feature type="region of interest" description="Disordered" evidence="4">
    <location>
        <begin position="56"/>
        <end position="99"/>
    </location>
</feature>
<reference evidence="5" key="2">
    <citation type="submission" date="2020-09" db="EMBL/GenBank/DDBJ databases">
        <authorList>
            <person name="Sun Q."/>
            <person name="Zhou Y."/>
        </authorList>
    </citation>
    <scope>NUCLEOTIDE SEQUENCE</scope>
    <source>
        <strain evidence="5">CGMCC 4.7308</strain>
    </source>
</reference>
<evidence type="ECO:0000256" key="1">
    <source>
        <dbReference type="ARBA" id="ARBA00009175"/>
    </source>
</evidence>
<reference evidence="5" key="1">
    <citation type="journal article" date="2014" name="Int. J. Syst. Evol. Microbiol.">
        <title>Complete genome sequence of Corynebacterium casei LMG S-19264T (=DSM 44701T), isolated from a smear-ripened cheese.</title>
        <authorList>
            <consortium name="US DOE Joint Genome Institute (JGI-PGF)"/>
            <person name="Walter F."/>
            <person name="Albersmeier A."/>
            <person name="Kalinowski J."/>
            <person name="Ruckert C."/>
        </authorList>
    </citation>
    <scope>NUCLEOTIDE SEQUENCE</scope>
    <source>
        <strain evidence="5">CGMCC 4.7308</strain>
    </source>
</reference>
<dbReference type="Gene3D" id="3.40.190.10">
    <property type="entry name" value="Periplasmic binding protein-like II"/>
    <property type="match status" value="2"/>
</dbReference>
<organism evidence="5 6">
    <name type="scientific">Nakamurella endophytica</name>
    <dbReference type="NCBI Taxonomy" id="1748367"/>
    <lineage>
        <taxon>Bacteria</taxon>
        <taxon>Bacillati</taxon>
        <taxon>Actinomycetota</taxon>
        <taxon>Actinomycetes</taxon>
        <taxon>Nakamurellales</taxon>
        <taxon>Nakamurellaceae</taxon>
        <taxon>Nakamurella</taxon>
    </lineage>
</organism>
<dbReference type="NCBIfam" id="TIGR01256">
    <property type="entry name" value="modA"/>
    <property type="match status" value="1"/>
</dbReference>
<gene>
    <name evidence="5" type="ORF">GCM10011594_05550</name>
</gene>
<evidence type="ECO:0008006" key="7">
    <source>
        <dbReference type="Google" id="ProtNLM"/>
    </source>
</evidence>
<name>A0A917SMU6_9ACTN</name>
<keyword evidence="6" id="KW-1185">Reference proteome</keyword>
<sequence length="326" mass="32626">MTPARRPGRCPAHRPTRRPTRRAGRTQLPARRPDLPALLLLPVLLLGVLAGCGSAGSPDGATSARAATSTDTTGTGGGRTVTAPATGTSASGTGASAPQPLSGTLTVFAAASLQKTFDQLRAEFRRQHPGVDVVPVSYDGSSTLATQLVNGAPADVFASADDATMAEVVDAGLVRDHPTEFATNTLEIAVAPGNPDRITGLPDLARSGLDVVVCAPEVPCGAAAHTVLAAAGVRITPRSEEQNVTAVLTKVRSGDADAGLVYRTDVLAAGGAVAGVDVPQASAAVNRYPIAALSGARNPAAAATFVALVTGPVGRKVLADAGFGAP</sequence>
<keyword evidence="3" id="KW-0732">Signal</keyword>
<evidence type="ECO:0000256" key="2">
    <source>
        <dbReference type="ARBA" id="ARBA00022723"/>
    </source>
</evidence>
<keyword evidence="2" id="KW-0479">Metal-binding</keyword>
<evidence type="ECO:0000313" key="6">
    <source>
        <dbReference type="Proteomes" id="UP000655208"/>
    </source>
</evidence>
<protein>
    <recommendedName>
        <fullName evidence="7">Molybdate ABC transporter substrate-binding protein</fullName>
    </recommendedName>
</protein>
<comment type="caution">
    <text evidence="5">The sequence shown here is derived from an EMBL/GenBank/DDBJ whole genome shotgun (WGS) entry which is preliminary data.</text>
</comment>
<comment type="similarity">
    <text evidence="1">Belongs to the bacterial solute-binding protein ModA family.</text>
</comment>
<feature type="compositionally biased region" description="Low complexity" evidence="4">
    <location>
        <begin position="59"/>
        <end position="73"/>
    </location>
</feature>
<evidence type="ECO:0000256" key="3">
    <source>
        <dbReference type="ARBA" id="ARBA00022729"/>
    </source>
</evidence>
<dbReference type="GO" id="GO:0046872">
    <property type="term" value="F:metal ion binding"/>
    <property type="evidence" value="ECO:0007669"/>
    <property type="project" value="UniProtKB-KW"/>
</dbReference>
<accession>A0A917SMU6</accession>
<dbReference type="PANTHER" id="PTHR30632">
    <property type="entry name" value="MOLYBDATE-BINDING PERIPLASMIC PROTEIN"/>
    <property type="match status" value="1"/>
</dbReference>
<feature type="region of interest" description="Disordered" evidence="4">
    <location>
        <begin position="1"/>
        <end position="30"/>
    </location>
</feature>
<dbReference type="Proteomes" id="UP000655208">
    <property type="component" value="Unassembled WGS sequence"/>
</dbReference>
<evidence type="ECO:0000256" key="4">
    <source>
        <dbReference type="SAM" id="MobiDB-lite"/>
    </source>
</evidence>
<dbReference type="InterPro" id="IPR050682">
    <property type="entry name" value="ModA/WtpA"/>
</dbReference>